<keyword evidence="3" id="KW-0597">Phosphoprotein</keyword>
<keyword evidence="12" id="KW-1185">Reference proteome</keyword>
<dbReference type="SUPFAM" id="SSF55874">
    <property type="entry name" value="ATPase domain of HSP90 chaperone/DNA topoisomerase II/histidine kinase"/>
    <property type="match status" value="1"/>
</dbReference>
<evidence type="ECO:0000256" key="8">
    <source>
        <dbReference type="ARBA" id="ARBA00023012"/>
    </source>
</evidence>
<dbReference type="Gene3D" id="1.20.5.1930">
    <property type="match status" value="1"/>
</dbReference>
<evidence type="ECO:0000256" key="6">
    <source>
        <dbReference type="ARBA" id="ARBA00022777"/>
    </source>
</evidence>
<evidence type="ECO:0000256" key="3">
    <source>
        <dbReference type="ARBA" id="ARBA00022553"/>
    </source>
</evidence>
<accession>A0ABW1FEH9</accession>
<evidence type="ECO:0000259" key="10">
    <source>
        <dbReference type="Pfam" id="PF07730"/>
    </source>
</evidence>
<evidence type="ECO:0000256" key="7">
    <source>
        <dbReference type="ARBA" id="ARBA00022840"/>
    </source>
</evidence>
<dbReference type="Proteomes" id="UP001596241">
    <property type="component" value="Unassembled WGS sequence"/>
</dbReference>
<organism evidence="11 12">
    <name type="scientific">Streptomyces ramulosus</name>
    <dbReference type="NCBI Taxonomy" id="47762"/>
    <lineage>
        <taxon>Bacteria</taxon>
        <taxon>Bacillati</taxon>
        <taxon>Actinomycetota</taxon>
        <taxon>Actinomycetes</taxon>
        <taxon>Kitasatosporales</taxon>
        <taxon>Streptomycetaceae</taxon>
        <taxon>Streptomyces</taxon>
    </lineage>
</organism>
<dbReference type="Pfam" id="PF07730">
    <property type="entry name" value="HisKA_3"/>
    <property type="match status" value="1"/>
</dbReference>
<evidence type="ECO:0000313" key="12">
    <source>
        <dbReference type="Proteomes" id="UP001596241"/>
    </source>
</evidence>
<dbReference type="PANTHER" id="PTHR24421">
    <property type="entry name" value="NITRATE/NITRITE SENSOR PROTEIN NARX-RELATED"/>
    <property type="match status" value="1"/>
</dbReference>
<proteinExistence type="predicted"/>
<keyword evidence="9" id="KW-1133">Transmembrane helix</keyword>
<keyword evidence="5" id="KW-0547">Nucleotide-binding</keyword>
<keyword evidence="9" id="KW-0472">Membrane</keyword>
<comment type="catalytic activity">
    <reaction evidence="1">
        <text>ATP + protein L-histidine = ADP + protein N-phospho-L-histidine.</text>
        <dbReference type="EC" id="2.7.13.3"/>
    </reaction>
</comment>
<dbReference type="CDD" id="cd16917">
    <property type="entry name" value="HATPase_UhpB-NarQ-NarX-like"/>
    <property type="match status" value="1"/>
</dbReference>
<gene>
    <name evidence="11" type="ORF">ACFP3M_08730</name>
</gene>
<keyword evidence="9" id="KW-0812">Transmembrane</keyword>
<dbReference type="Gene3D" id="3.30.565.10">
    <property type="entry name" value="Histidine kinase-like ATPase, C-terminal domain"/>
    <property type="match status" value="1"/>
</dbReference>
<feature type="transmembrane region" description="Helical" evidence="9">
    <location>
        <begin position="93"/>
        <end position="115"/>
    </location>
</feature>
<evidence type="ECO:0000313" key="11">
    <source>
        <dbReference type="EMBL" id="MFC5892897.1"/>
    </source>
</evidence>
<evidence type="ECO:0000256" key="2">
    <source>
        <dbReference type="ARBA" id="ARBA00012438"/>
    </source>
</evidence>
<reference evidence="12" key="1">
    <citation type="journal article" date="2019" name="Int. J. Syst. Evol. Microbiol.">
        <title>The Global Catalogue of Microorganisms (GCM) 10K type strain sequencing project: providing services to taxonomists for standard genome sequencing and annotation.</title>
        <authorList>
            <consortium name="The Broad Institute Genomics Platform"/>
            <consortium name="The Broad Institute Genome Sequencing Center for Infectious Disease"/>
            <person name="Wu L."/>
            <person name="Ma J."/>
        </authorList>
    </citation>
    <scope>NUCLEOTIDE SEQUENCE [LARGE SCALE GENOMIC DNA]</scope>
    <source>
        <strain evidence="12">CGMCC 1.15809</strain>
    </source>
</reference>
<dbReference type="InterPro" id="IPR050482">
    <property type="entry name" value="Sensor_HK_TwoCompSys"/>
</dbReference>
<protein>
    <recommendedName>
        <fullName evidence="2">histidine kinase</fullName>
        <ecNumber evidence="2">2.7.13.3</ecNumber>
    </recommendedName>
</protein>
<dbReference type="InterPro" id="IPR011712">
    <property type="entry name" value="Sig_transdc_His_kin_sub3_dim/P"/>
</dbReference>
<dbReference type="RefSeq" id="WP_386459188.1">
    <property type="nucleotide sequence ID" value="NZ_BAAAWG010000010.1"/>
</dbReference>
<sequence length="434" mass="44419">MYRPGRGSGRDVEAGGARAVLDGRVPSLPRPARPHRDDVLIAAAGLLGGALLWALGLRGAPPAAGLPPWLSLVALAGAAGAELLRRTAPLTGLALATAALLLDLCVGTLLATVVMFTDLVYAAVLHGGPRAARRIPPATALTTVLGTLIALAVTRDPQALFAGVFLGLITLTPASTGLIVRHHRDAAQAARLRAEQTALLAEMDRAQAVTAERARMARELHDVVAGHLSAIALHTTAAQTLDDPAATREALGVIRENSVQGLAEMRRLIGLLRASGGAEADGESAAVPTLDGLPALLARARAAGAGDGLEFRLDDARPQNGGPARLPAPVELAAYRIVQESVTNALKHAAPGEVTVRLDRPPGGPLTTVVTSPYGVRRGPDTARVPGSGAGLTGMRERAALLGGDCYAGPADGPAGPVWRVRATLPTTEETPPA</sequence>
<keyword evidence="6 11" id="KW-0418">Kinase</keyword>
<feature type="transmembrane region" description="Helical" evidence="9">
    <location>
        <begin position="66"/>
        <end position="84"/>
    </location>
</feature>
<evidence type="ECO:0000256" key="4">
    <source>
        <dbReference type="ARBA" id="ARBA00022679"/>
    </source>
</evidence>
<feature type="transmembrane region" description="Helical" evidence="9">
    <location>
        <begin position="135"/>
        <end position="153"/>
    </location>
</feature>
<dbReference type="GO" id="GO:0016301">
    <property type="term" value="F:kinase activity"/>
    <property type="evidence" value="ECO:0007669"/>
    <property type="project" value="UniProtKB-KW"/>
</dbReference>
<dbReference type="PANTHER" id="PTHR24421:SF10">
    <property type="entry name" value="NITRATE_NITRITE SENSOR PROTEIN NARQ"/>
    <property type="match status" value="1"/>
</dbReference>
<evidence type="ECO:0000256" key="5">
    <source>
        <dbReference type="ARBA" id="ARBA00022741"/>
    </source>
</evidence>
<feature type="transmembrane region" description="Helical" evidence="9">
    <location>
        <begin position="39"/>
        <end position="60"/>
    </location>
</feature>
<feature type="domain" description="Signal transduction histidine kinase subgroup 3 dimerisation and phosphoacceptor" evidence="10">
    <location>
        <begin position="212"/>
        <end position="275"/>
    </location>
</feature>
<keyword evidence="8" id="KW-0902">Two-component regulatory system</keyword>
<evidence type="ECO:0000256" key="1">
    <source>
        <dbReference type="ARBA" id="ARBA00000085"/>
    </source>
</evidence>
<keyword evidence="4" id="KW-0808">Transferase</keyword>
<evidence type="ECO:0000256" key="9">
    <source>
        <dbReference type="SAM" id="Phobius"/>
    </source>
</evidence>
<comment type="caution">
    <text evidence="11">The sequence shown here is derived from an EMBL/GenBank/DDBJ whole genome shotgun (WGS) entry which is preliminary data.</text>
</comment>
<name>A0ABW1FEH9_9ACTN</name>
<dbReference type="InterPro" id="IPR036890">
    <property type="entry name" value="HATPase_C_sf"/>
</dbReference>
<feature type="transmembrane region" description="Helical" evidence="9">
    <location>
        <begin position="160"/>
        <end position="180"/>
    </location>
</feature>
<keyword evidence="7" id="KW-0067">ATP-binding</keyword>
<dbReference type="EMBL" id="JBHSPW010000003">
    <property type="protein sequence ID" value="MFC5892897.1"/>
    <property type="molecule type" value="Genomic_DNA"/>
</dbReference>
<dbReference type="EC" id="2.7.13.3" evidence="2"/>